<dbReference type="AlphaFoldDB" id="A0A445B7Z7"/>
<evidence type="ECO:0000313" key="5">
    <source>
        <dbReference type="Proteomes" id="UP000289738"/>
    </source>
</evidence>
<feature type="transmembrane region" description="Helical" evidence="2">
    <location>
        <begin position="132"/>
        <end position="150"/>
    </location>
</feature>
<dbReference type="InterPro" id="IPR058594">
    <property type="entry name" value="PB1-like_dom_pln"/>
</dbReference>
<feature type="region of interest" description="Disordered" evidence="1">
    <location>
        <begin position="169"/>
        <end position="223"/>
    </location>
</feature>
<evidence type="ECO:0000256" key="2">
    <source>
        <dbReference type="SAM" id="Phobius"/>
    </source>
</evidence>
<protein>
    <recommendedName>
        <fullName evidence="3">PB1-like domain-containing protein</fullName>
    </recommendedName>
</protein>
<dbReference type="PANTHER" id="PTHR31973:SF187">
    <property type="entry name" value="MUTATOR TRANSPOSASE MUDRA PROTEIN"/>
    <property type="match status" value="1"/>
</dbReference>
<dbReference type="PANTHER" id="PTHR31973">
    <property type="entry name" value="POLYPROTEIN, PUTATIVE-RELATED"/>
    <property type="match status" value="1"/>
</dbReference>
<evidence type="ECO:0000313" key="4">
    <source>
        <dbReference type="EMBL" id="RYR34784.1"/>
    </source>
</evidence>
<dbReference type="EMBL" id="SDMP01000010">
    <property type="protein sequence ID" value="RYR34784.1"/>
    <property type="molecule type" value="Genomic_DNA"/>
</dbReference>
<dbReference type="Pfam" id="PF26130">
    <property type="entry name" value="PB1-like"/>
    <property type="match status" value="1"/>
</dbReference>
<keyword evidence="2" id="KW-1133">Transmembrane helix</keyword>
<keyword evidence="2" id="KW-0472">Membrane</keyword>
<keyword evidence="5" id="KW-1185">Reference proteome</keyword>
<evidence type="ECO:0000256" key="1">
    <source>
        <dbReference type="SAM" id="MobiDB-lite"/>
    </source>
</evidence>
<reference evidence="4 5" key="1">
    <citation type="submission" date="2019-01" db="EMBL/GenBank/DDBJ databases">
        <title>Sequencing of cultivated peanut Arachis hypogaea provides insights into genome evolution and oil improvement.</title>
        <authorList>
            <person name="Chen X."/>
        </authorList>
    </citation>
    <scope>NUCLEOTIDE SEQUENCE [LARGE SCALE GENOMIC DNA]</scope>
    <source>
        <strain evidence="5">cv. Fuhuasheng</strain>
        <tissue evidence="4">Leaves</tissue>
    </source>
</reference>
<name>A0A445B7Z7_ARAHY</name>
<comment type="caution">
    <text evidence="4">The sequence shown here is derived from an EMBL/GenBank/DDBJ whole genome shotgun (WGS) entry which is preliminary data.</text>
</comment>
<organism evidence="4 5">
    <name type="scientific">Arachis hypogaea</name>
    <name type="common">Peanut</name>
    <dbReference type="NCBI Taxonomy" id="3818"/>
    <lineage>
        <taxon>Eukaryota</taxon>
        <taxon>Viridiplantae</taxon>
        <taxon>Streptophyta</taxon>
        <taxon>Embryophyta</taxon>
        <taxon>Tracheophyta</taxon>
        <taxon>Spermatophyta</taxon>
        <taxon>Magnoliopsida</taxon>
        <taxon>eudicotyledons</taxon>
        <taxon>Gunneridae</taxon>
        <taxon>Pentapetalae</taxon>
        <taxon>rosids</taxon>
        <taxon>fabids</taxon>
        <taxon>Fabales</taxon>
        <taxon>Fabaceae</taxon>
        <taxon>Papilionoideae</taxon>
        <taxon>50 kb inversion clade</taxon>
        <taxon>dalbergioids sensu lato</taxon>
        <taxon>Dalbergieae</taxon>
        <taxon>Pterocarpus clade</taxon>
        <taxon>Arachis</taxon>
    </lineage>
</organism>
<proteinExistence type="predicted"/>
<feature type="compositionally biased region" description="Acidic residues" evidence="1">
    <location>
        <begin position="172"/>
        <end position="189"/>
    </location>
</feature>
<evidence type="ECO:0000259" key="3">
    <source>
        <dbReference type="Pfam" id="PF26130"/>
    </source>
</evidence>
<gene>
    <name evidence="4" type="ORF">Ahy_A10g049804</name>
</gene>
<keyword evidence="2" id="KW-0812">Transmembrane</keyword>
<accession>A0A445B7Z7</accession>
<dbReference type="Proteomes" id="UP000289738">
    <property type="component" value="Chromosome A10"/>
</dbReference>
<feature type="domain" description="PB1-like" evidence="3">
    <location>
        <begin position="33"/>
        <end position="126"/>
    </location>
</feature>
<sequence length="444" mass="51756">MSKAVLGEKKAGEFGLLEGRDLNSRVLEKTMGYFKLKVYYEGWSTYQNGPLQYVGGETTVIEDIECDRWSIFEFGYVEENISALWFKDPIYEDMEKNLKLFKADANSIAMCKIAELRDYVELFVVHKVRRTMYFLLLAILILVRIMGWLIKVRDKSWLCMVENRGKNQFEPGADDTGVETRDSDDDDDNHEAVFGNSGDKYKPYEEEDASTDDLHFTDSEDELDPDVNGFEDVNVMTDRRRAVKKKGVAIENFENDEGSDSDELDLDHKVRVKGSDSDHERMRYPVHKAQKDMKQYKEEFNDNVTTYAVQTARVITLRKCDLKRVRTVCSGECPFWLYAAKIGYEDTWQFRSMNLNHTCRVRILHSKWLGMAFKKKVESNLKVKIKELVSKAKKKGTFREQYKRIYDYGHELLRENPDSSIQFVAGIRRCYTRVTFEANDAEVC</sequence>